<proteinExistence type="predicted"/>
<dbReference type="AlphaFoldDB" id="A0A1X0CRV1"/>
<evidence type="ECO:0000313" key="2">
    <source>
        <dbReference type="Proteomes" id="UP000192801"/>
    </source>
</evidence>
<dbReference type="Proteomes" id="UP000192801">
    <property type="component" value="Unassembled WGS sequence"/>
</dbReference>
<gene>
    <name evidence="1" type="ORF">BST26_20790</name>
</gene>
<dbReference type="EMBL" id="MVHS01000089">
    <property type="protein sequence ID" value="ORA62803.1"/>
    <property type="molecule type" value="Genomic_DNA"/>
</dbReference>
<sequence length="272" mass="28464">MDIDGYAKTSDNSHTGTIKTIVLCRCKPQPAGPPVATFQGYGKIKIGMTEAEAATAAGKSLSKQHYYNCTVLAAAPGADWRELSVWIDDSTGLVTGLDTPLGAMTDRGVGDGSTVSAIQAAYAGDSTITREPSLGGHETLRVQPNDPGAGQFLAFQVDGDTAGQPHVGRTPGSEGCRLATATPSATPGPQQCGLYKTDQGDYALVVQSGSASCDTARTLFDRMFRGEGKSLSRQSVQIDDYKCTGNSAGAFDETGVLSYCEQVGIRIQLRKP</sequence>
<accession>A0A1X0CRV1</accession>
<protein>
    <submittedName>
        <fullName evidence="1">Uncharacterized protein</fullName>
    </submittedName>
</protein>
<reference evidence="1 2" key="1">
    <citation type="submission" date="2016-12" db="EMBL/GenBank/DDBJ databases">
        <title>The new phylogeny of genus Mycobacterium.</title>
        <authorList>
            <person name="Tortoli E."/>
            <person name="Trovato A."/>
            <person name="Cirillo D.M."/>
        </authorList>
    </citation>
    <scope>NUCLEOTIDE SEQUENCE [LARGE SCALE GENOMIC DNA]</scope>
    <source>
        <strain evidence="1 2">DSM 45130</strain>
    </source>
</reference>
<dbReference type="STRING" id="444597.BST26_20790"/>
<name>A0A1X0CRV1_9MYCO</name>
<evidence type="ECO:0000313" key="1">
    <source>
        <dbReference type="EMBL" id="ORA62803.1"/>
    </source>
</evidence>
<organism evidence="1 2">
    <name type="scientific">Mycolicibacterium insubricum</name>
    <dbReference type="NCBI Taxonomy" id="444597"/>
    <lineage>
        <taxon>Bacteria</taxon>
        <taxon>Bacillati</taxon>
        <taxon>Actinomycetota</taxon>
        <taxon>Actinomycetes</taxon>
        <taxon>Mycobacteriales</taxon>
        <taxon>Mycobacteriaceae</taxon>
        <taxon>Mycolicibacterium</taxon>
    </lineage>
</organism>
<keyword evidence="2" id="KW-1185">Reference proteome</keyword>
<comment type="caution">
    <text evidence="1">The sequence shown here is derived from an EMBL/GenBank/DDBJ whole genome shotgun (WGS) entry which is preliminary data.</text>
</comment>